<dbReference type="InterPro" id="IPR000387">
    <property type="entry name" value="Tyr_Pase_dom"/>
</dbReference>
<dbReference type="SMART" id="SM00404">
    <property type="entry name" value="PTPc_motif"/>
    <property type="match status" value="1"/>
</dbReference>
<dbReference type="InterPro" id="IPR016130">
    <property type="entry name" value="Tyr_Pase_AS"/>
</dbReference>
<dbReference type="PROSITE" id="PS50206">
    <property type="entry name" value="RHODANESE_3"/>
    <property type="match status" value="1"/>
</dbReference>
<sequence length="170" mass="18198">MDVEENLGLELYALTVGGGQLALSPLPGAGGRHEHDVATLRAWGADLVIGLTEVCEMQALGAAALPDALSGAGMTWVHWPIRDFDVPDRAREREWPALLAQVKKVLEAGGKVLVHCRGGCGRSGMVLLRLLLGMGEPLGEALSRLRDLRPCAIETDAQMVWATEGRVERA</sequence>
<dbReference type="SUPFAM" id="SSF52799">
    <property type="entry name" value="(Phosphotyrosine protein) phosphatases II"/>
    <property type="match status" value="1"/>
</dbReference>
<protein>
    <recommendedName>
        <fullName evidence="1">protein-tyrosine-phosphatase</fullName>
        <ecNumber evidence="1">3.1.3.48</ecNumber>
    </recommendedName>
</protein>
<dbReference type="RefSeq" id="WP_058239617.1">
    <property type="nucleotide sequence ID" value="NZ_CYPW01000017.1"/>
</dbReference>
<name>A0A0P1EPT1_9RHOB</name>
<dbReference type="Proteomes" id="UP000054823">
    <property type="component" value="Unassembled WGS sequence"/>
</dbReference>
<dbReference type="Pfam" id="PF22785">
    <property type="entry name" value="Tc-R-P"/>
    <property type="match status" value="1"/>
</dbReference>
<evidence type="ECO:0000259" key="3">
    <source>
        <dbReference type="PROSITE" id="PS50206"/>
    </source>
</evidence>
<dbReference type="Gene3D" id="3.90.190.10">
    <property type="entry name" value="Protein tyrosine phosphatase superfamily"/>
    <property type="match status" value="1"/>
</dbReference>
<accession>A0A0P1EPT1</accession>
<proteinExistence type="predicted"/>
<feature type="domain" description="Rhodanese" evidence="3">
    <location>
        <begin position="77"/>
        <end position="135"/>
    </location>
</feature>
<keyword evidence="5" id="KW-1185">Reference proteome</keyword>
<feature type="domain" description="Tyrosine specific protein phosphatases" evidence="2">
    <location>
        <begin position="93"/>
        <end position="160"/>
    </location>
</feature>
<dbReference type="InterPro" id="IPR003595">
    <property type="entry name" value="Tyr_Pase_cat"/>
</dbReference>
<evidence type="ECO:0000313" key="4">
    <source>
        <dbReference type="EMBL" id="CUH52406.1"/>
    </source>
</evidence>
<dbReference type="PROSITE" id="PS50056">
    <property type="entry name" value="TYR_PHOSPHATASE_2"/>
    <property type="match status" value="1"/>
</dbReference>
<dbReference type="FunFam" id="3.90.190.10:FF:000157">
    <property type="entry name" value="Protein-tyrosine phosphatase"/>
    <property type="match status" value="1"/>
</dbReference>
<dbReference type="InterPro" id="IPR029021">
    <property type="entry name" value="Prot-tyrosine_phosphatase-like"/>
</dbReference>
<organism evidence="4 5">
    <name type="scientific">Shimia marina</name>
    <dbReference type="NCBI Taxonomy" id="321267"/>
    <lineage>
        <taxon>Bacteria</taxon>
        <taxon>Pseudomonadati</taxon>
        <taxon>Pseudomonadota</taxon>
        <taxon>Alphaproteobacteria</taxon>
        <taxon>Rhodobacterales</taxon>
        <taxon>Roseobacteraceae</taxon>
    </lineage>
</organism>
<dbReference type="GO" id="GO:0004725">
    <property type="term" value="F:protein tyrosine phosphatase activity"/>
    <property type="evidence" value="ECO:0007669"/>
    <property type="project" value="UniProtKB-EC"/>
</dbReference>
<dbReference type="InterPro" id="IPR001763">
    <property type="entry name" value="Rhodanese-like_dom"/>
</dbReference>
<evidence type="ECO:0000259" key="2">
    <source>
        <dbReference type="PROSITE" id="PS50056"/>
    </source>
</evidence>
<dbReference type="EC" id="3.1.3.48" evidence="1"/>
<dbReference type="PROSITE" id="PS00383">
    <property type="entry name" value="TYR_PHOSPHATASE_1"/>
    <property type="match status" value="1"/>
</dbReference>
<dbReference type="STRING" id="321267.SHM7688_01852"/>
<gene>
    <name evidence="4" type="ORF">SHM7688_01852</name>
</gene>
<dbReference type="AlphaFoldDB" id="A0A0P1EPT1"/>
<evidence type="ECO:0000256" key="1">
    <source>
        <dbReference type="ARBA" id="ARBA00013064"/>
    </source>
</evidence>
<evidence type="ECO:0000313" key="5">
    <source>
        <dbReference type="Proteomes" id="UP000054823"/>
    </source>
</evidence>
<reference evidence="4 5" key="1">
    <citation type="submission" date="2015-09" db="EMBL/GenBank/DDBJ databases">
        <authorList>
            <consortium name="Swine Surveillance"/>
        </authorList>
    </citation>
    <scope>NUCLEOTIDE SEQUENCE [LARGE SCALE GENOMIC DNA]</scope>
    <source>
        <strain evidence="4 5">CECT 7688</strain>
    </source>
</reference>
<dbReference type="EMBL" id="CYPW01000017">
    <property type="protein sequence ID" value="CUH52406.1"/>
    <property type="molecule type" value="Genomic_DNA"/>
</dbReference>